<evidence type="ECO:0000256" key="8">
    <source>
        <dbReference type="ARBA" id="ARBA00026068"/>
    </source>
</evidence>
<sequence length="88" mass="10204">MKSKDKINKVNVRIFDDEYVIKGSADTYHIEKVASLVDQKMRQLCQKNPYLSPKKVAVLTALNIADELYRLRDDYDALIKLLDETKQS</sequence>
<dbReference type="Proteomes" id="UP000515847">
    <property type="component" value="Chromosome"/>
</dbReference>
<proteinExistence type="predicted"/>
<keyword evidence="4 10" id="KW-0132">Cell division</keyword>
<evidence type="ECO:0000256" key="1">
    <source>
        <dbReference type="ARBA" id="ARBA00004496"/>
    </source>
</evidence>
<evidence type="ECO:0000256" key="5">
    <source>
        <dbReference type="ARBA" id="ARBA00023210"/>
    </source>
</evidence>
<dbReference type="GO" id="GO:0032153">
    <property type="term" value="C:cell division site"/>
    <property type="evidence" value="ECO:0007669"/>
    <property type="project" value="TreeGrafter"/>
</dbReference>
<evidence type="ECO:0000313" key="11">
    <source>
        <dbReference type="Proteomes" id="UP000515847"/>
    </source>
</evidence>
<evidence type="ECO:0000256" key="4">
    <source>
        <dbReference type="ARBA" id="ARBA00022618"/>
    </source>
</evidence>
<dbReference type="GO" id="GO:0043093">
    <property type="term" value="P:FtsZ-dependent cytokinesis"/>
    <property type="evidence" value="ECO:0007669"/>
    <property type="project" value="TreeGrafter"/>
</dbReference>
<dbReference type="AlphaFoldDB" id="A0A7G6DZL5"/>
<comment type="subunit">
    <text evidence="8">Homodimer. Interacts with FtsZ.</text>
</comment>
<evidence type="ECO:0000256" key="7">
    <source>
        <dbReference type="ARBA" id="ARBA00024910"/>
    </source>
</evidence>
<protein>
    <recommendedName>
        <fullName evidence="2">Cell division protein ZapA</fullName>
    </recommendedName>
    <alternativeName>
        <fullName evidence="9">Z ring-associated protein ZapA</fullName>
    </alternativeName>
</protein>
<dbReference type="InterPro" id="IPR007838">
    <property type="entry name" value="Cell_div_ZapA-like"/>
</dbReference>
<dbReference type="GO" id="GO:0005829">
    <property type="term" value="C:cytosol"/>
    <property type="evidence" value="ECO:0007669"/>
    <property type="project" value="TreeGrafter"/>
</dbReference>
<accession>A0A7G6DZL5</accession>
<keyword evidence="3" id="KW-0963">Cytoplasm</keyword>
<evidence type="ECO:0000256" key="9">
    <source>
        <dbReference type="ARBA" id="ARBA00033158"/>
    </source>
</evidence>
<evidence type="ECO:0000256" key="6">
    <source>
        <dbReference type="ARBA" id="ARBA00023306"/>
    </source>
</evidence>
<keyword evidence="11" id="KW-1185">Reference proteome</keyword>
<gene>
    <name evidence="10" type="primary">zapA</name>
    <name evidence="10" type="ORF">BR63_02415</name>
</gene>
<comment type="function">
    <text evidence="7">Activator of cell division through the inhibition of FtsZ GTPase activity, therefore promoting FtsZ assembly into bundles of protofilaments necessary for the formation of the division Z ring. It is recruited early at mid-cell but it is not essential for cell division.</text>
</comment>
<dbReference type="InterPro" id="IPR053712">
    <property type="entry name" value="Bac_CellDiv_Activator"/>
</dbReference>
<evidence type="ECO:0000256" key="3">
    <source>
        <dbReference type="ARBA" id="ARBA00022490"/>
    </source>
</evidence>
<dbReference type="GO" id="GO:0000917">
    <property type="term" value="P:division septum assembly"/>
    <property type="evidence" value="ECO:0007669"/>
    <property type="project" value="UniProtKB-KW"/>
</dbReference>
<comment type="subcellular location">
    <subcellularLocation>
        <location evidence="1">Cytoplasm</location>
    </subcellularLocation>
</comment>
<dbReference type="PANTHER" id="PTHR34981">
    <property type="entry name" value="CELL DIVISION PROTEIN ZAPA"/>
    <property type="match status" value="1"/>
</dbReference>
<dbReference type="RefSeq" id="WP_034422765.1">
    <property type="nucleotide sequence ID" value="NZ_CP045798.1"/>
</dbReference>
<dbReference type="InterPro" id="IPR036192">
    <property type="entry name" value="Cell_div_ZapA-like_sf"/>
</dbReference>
<name>A0A7G6DZL5_THEFR</name>
<dbReference type="OrthoDB" id="9808604at2"/>
<reference evidence="10 11" key="1">
    <citation type="journal article" date="2019" name="Front. Microbiol.">
        <title>Thermoanaerosceptrum fracticalcis gen. nov. sp. nov., a Novel Fumarate-Fermenting Microorganism From a Deep Fractured Carbonate Aquifer of the US Great Basin.</title>
        <authorList>
            <person name="Hamilton-Brehm S.D."/>
            <person name="Stewart L.E."/>
            <person name="Zavarin M."/>
            <person name="Caldwell M."/>
            <person name="Lawson P.A."/>
            <person name="Onstott T.C."/>
            <person name="Grzymski J."/>
            <person name="Neveux I."/>
            <person name="Lollar B.S."/>
            <person name="Russell C.E."/>
            <person name="Moser D.P."/>
        </authorList>
    </citation>
    <scope>NUCLEOTIDE SEQUENCE [LARGE SCALE GENOMIC DNA]</scope>
    <source>
        <strain evidence="10 11">DRI-13</strain>
    </source>
</reference>
<keyword evidence="5" id="KW-0717">Septation</keyword>
<dbReference type="SUPFAM" id="SSF102829">
    <property type="entry name" value="Cell division protein ZapA-like"/>
    <property type="match status" value="1"/>
</dbReference>
<keyword evidence="6" id="KW-0131">Cell cycle</keyword>
<dbReference type="EMBL" id="CP045798">
    <property type="protein sequence ID" value="QNB45269.1"/>
    <property type="molecule type" value="Genomic_DNA"/>
</dbReference>
<dbReference type="Gene3D" id="6.10.250.790">
    <property type="match status" value="1"/>
</dbReference>
<dbReference type="GO" id="GO:0000921">
    <property type="term" value="P:septin ring assembly"/>
    <property type="evidence" value="ECO:0007669"/>
    <property type="project" value="TreeGrafter"/>
</dbReference>
<organism evidence="10 11">
    <name type="scientific">Thermanaerosceptrum fracticalcis</name>
    <dbReference type="NCBI Taxonomy" id="1712410"/>
    <lineage>
        <taxon>Bacteria</taxon>
        <taxon>Bacillati</taxon>
        <taxon>Bacillota</taxon>
        <taxon>Clostridia</taxon>
        <taxon>Eubacteriales</taxon>
        <taxon>Peptococcaceae</taxon>
        <taxon>Thermanaerosceptrum</taxon>
    </lineage>
</organism>
<evidence type="ECO:0000256" key="2">
    <source>
        <dbReference type="ARBA" id="ARBA00015195"/>
    </source>
</evidence>
<dbReference type="PANTHER" id="PTHR34981:SF1">
    <property type="entry name" value="CELL DIVISION PROTEIN ZAPA"/>
    <property type="match status" value="1"/>
</dbReference>
<dbReference type="GO" id="GO:0030428">
    <property type="term" value="C:cell septum"/>
    <property type="evidence" value="ECO:0007669"/>
    <property type="project" value="TreeGrafter"/>
</dbReference>
<dbReference type="Pfam" id="PF05164">
    <property type="entry name" value="ZapA"/>
    <property type="match status" value="1"/>
</dbReference>
<evidence type="ECO:0000313" key="10">
    <source>
        <dbReference type="EMBL" id="QNB45269.1"/>
    </source>
</evidence>
<dbReference type="KEGG" id="tfr:BR63_02415"/>